<protein>
    <submittedName>
        <fullName evidence="2">Uncharacterized protein</fullName>
    </submittedName>
</protein>
<organism evidence="2 3">
    <name type="scientific">Pricia antarctica</name>
    <dbReference type="NCBI Taxonomy" id="641691"/>
    <lineage>
        <taxon>Bacteria</taxon>
        <taxon>Pseudomonadati</taxon>
        <taxon>Bacteroidota</taxon>
        <taxon>Flavobacteriia</taxon>
        <taxon>Flavobacteriales</taxon>
        <taxon>Flavobacteriaceae</taxon>
        <taxon>Pricia</taxon>
    </lineage>
</organism>
<evidence type="ECO:0000256" key="1">
    <source>
        <dbReference type="SAM" id="Phobius"/>
    </source>
</evidence>
<gene>
    <name evidence="2" type="ORF">SAMN05421636_106252</name>
</gene>
<evidence type="ECO:0000313" key="2">
    <source>
        <dbReference type="EMBL" id="SDE64896.1"/>
    </source>
</evidence>
<accession>A0A1G7EN87</accession>
<sequence>MKDFNNKNPFKTPEGYFEDFSRGLMKRLAEKDTDIPRNEGFIVPDAYFEGIHKDILQKLEAEKTKVIPLHRYKKYYFAAASIAAVALVAFMLNRNLSQEITFEDIANIDIENYFEDNSLDLSTYEIAEVVPVDELEIGDILSKELNEDMILNYLDNNTENFEELNMEYDE</sequence>
<keyword evidence="1" id="KW-0472">Membrane</keyword>
<dbReference type="AlphaFoldDB" id="A0A1G7EN87"/>
<keyword evidence="1" id="KW-1133">Transmembrane helix</keyword>
<dbReference type="Proteomes" id="UP000199109">
    <property type="component" value="Unassembled WGS sequence"/>
</dbReference>
<dbReference type="RefSeq" id="WP_091869492.1">
    <property type="nucleotide sequence ID" value="NZ_FNAO01000006.1"/>
</dbReference>
<evidence type="ECO:0000313" key="3">
    <source>
        <dbReference type="Proteomes" id="UP000199109"/>
    </source>
</evidence>
<dbReference type="OrthoDB" id="981524at2"/>
<proteinExistence type="predicted"/>
<dbReference type="STRING" id="641691.SAMN05421636_106252"/>
<feature type="transmembrane region" description="Helical" evidence="1">
    <location>
        <begin position="75"/>
        <end position="92"/>
    </location>
</feature>
<reference evidence="2 3" key="1">
    <citation type="submission" date="2016-10" db="EMBL/GenBank/DDBJ databases">
        <authorList>
            <person name="de Groot N.N."/>
        </authorList>
    </citation>
    <scope>NUCLEOTIDE SEQUENCE [LARGE SCALE GENOMIC DNA]</scope>
    <source>
        <strain evidence="2 3">DSM 23421</strain>
    </source>
</reference>
<dbReference type="EMBL" id="FNAO01000006">
    <property type="protein sequence ID" value="SDE64896.1"/>
    <property type="molecule type" value="Genomic_DNA"/>
</dbReference>
<name>A0A1G7EN87_9FLAO</name>
<keyword evidence="1" id="KW-0812">Transmembrane</keyword>
<keyword evidence="3" id="KW-1185">Reference proteome</keyword>